<accession>A0ABZ1DB75</accession>
<evidence type="ECO:0000256" key="1">
    <source>
        <dbReference type="SAM" id="MobiDB-lite"/>
    </source>
</evidence>
<reference evidence="2 3" key="1">
    <citation type="submission" date="2024-01" db="EMBL/GenBank/DDBJ databases">
        <title>Comparative genomics of Cryptococcus and Kwoniella reveals pathogenesis evolution and contrasting modes of karyotype evolution via chromosome fusion or intercentromeric recombination.</title>
        <authorList>
            <person name="Coelho M.A."/>
            <person name="David-Palma M."/>
            <person name="Shea T."/>
            <person name="Bowers K."/>
            <person name="McGinley-Smith S."/>
            <person name="Mohammad A.W."/>
            <person name="Gnirke A."/>
            <person name="Yurkov A.M."/>
            <person name="Nowrousian M."/>
            <person name="Sun S."/>
            <person name="Cuomo C.A."/>
            <person name="Heitman J."/>
        </authorList>
    </citation>
    <scope>NUCLEOTIDE SEQUENCE [LARGE SCALE GENOMIC DNA]</scope>
    <source>
        <strain evidence="2">CBS 11374</strain>
    </source>
</reference>
<sequence>MPVHRTRRRFRATSADESTREVITCKGSIAGKKKCERQVTLTGNPFYDDPLCSTYCQRNVQAMKTYNDSHPEDTSLLRLWREFTRGETAFLRWADCHAAKRRRDRNAESNDAKTTSEGSLPPTTNHSTTKSSDGVALLTHAGTNTPFASGQIIHEQHDTDINSVHQQLSTTASNWSGNDNHDDPSFDAVGVNAVSDTNFDDAKFDHKLSQLKLPDYEFDG</sequence>
<gene>
    <name evidence="2" type="ORF">IL334_007846</name>
</gene>
<name>A0ABZ1DB75_9TREE</name>
<protein>
    <recommendedName>
        <fullName evidence="4">RTR1-type domain-containing protein</fullName>
    </recommendedName>
</protein>
<evidence type="ECO:0000313" key="2">
    <source>
        <dbReference type="EMBL" id="WRT70847.1"/>
    </source>
</evidence>
<dbReference type="EMBL" id="CP141891">
    <property type="protein sequence ID" value="WRT70847.1"/>
    <property type="molecule type" value="Genomic_DNA"/>
</dbReference>
<organism evidence="2 3">
    <name type="scientific">Kwoniella shivajii</name>
    <dbReference type="NCBI Taxonomy" id="564305"/>
    <lineage>
        <taxon>Eukaryota</taxon>
        <taxon>Fungi</taxon>
        <taxon>Dikarya</taxon>
        <taxon>Basidiomycota</taxon>
        <taxon>Agaricomycotina</taxon>
        <taxon>Tremellomycetes</taxon>
        <taxon>Tremellales</taxon>
        <taxon>Cryptococcaceae</taxon>
        <taxon>Kwoniella</taxon>
    </lineage>
</organism>
<proteinExistence type="predicted"/>
<keyword evidence="3" id="KW-1185">Reference proteome</keyword>
<dbReference type="RefSeq" id="XP_062795586.1">
    <property type="nucleotide sequence ID" value="XM_062939535.1"/>
</dbReference>
<evidence type="ECO:0008006" key="4">
    <source>
        <dbReference type="Google" id="ProtNLM"/>
    </source>
</evidence>
<dbReference type="Proteomes" id="UP001329825">
    <property type="component" value="Chromosome 11"/>
</dbReference>
<feature type="region of interest" description="Disordered" evidence="1">
    <location>
        <begin position="101"/>
        <end position="132"/>
    </location>
</feature>
<evidence type="ECO:0000313" key="3">
    <source>
        <dbReference type="Proteomes" id="UP001329825"/>
    </source>
</evidence>
<dbReference type="GeneID" id="87959976"/>
<feature type="compositionally biased region" description="Polar residues" evidence="1">
    <location>
        <begin position="112"/>
        <end position="132"/>
    </location>
</feature>